<evidence type="ECO:0000256" key="6">
    <source>
        <dbReference type="RuleBase" id="RU003435"/>
    </source>
</evidence>
<dbReference type="InterPro" id="IPR024080">
    <property type="entry name" value="Neurolysin/TOP_N"/>
</dbReference>
<name>A0A1V6NFS3_PENPO</name>
<dbReference type="GO" id="GO:0006518">
    <property type="term" value="P:peptide metabolic process"/>
    <property type="evidence" value="ECO:0007669"/>
    <property type="project" value="TreeGrafter"/>
</dbReference>
<evidence type="ECO:0000313" key="9">
    <source>
        <dbReference type="Proteomes" id="UP000191408"/>
    </source>
</evidence>
<sequence length="393" mass="44378">MASTIPELPTFDLSPSTLLDIATDLVNQVQQAANDLSNNVSPQNATFGNAVRPLADIDNEVKGKVQYLALFQAVSPSPEMPVEDAEYFPAEITIQRMLKTFETIFSLSITPIAVTKEQVWHSDVRVFSVRDEESAFLGFLYLDIYPREGKYNHAANFNIYPPYFSVGEQKQPVATALVCNVSQSSSDKPALLHHRELITILHELGHGIHDLLGRSKYAIFHGHRTVADFVEAPSQLLEYWCWVPECLQMLSCHYSYVSDKQWLYTIAQPPKEIPEDLVHSLIAAKGVNQGILTLRQLAFSKFDMQIHCPSSHNVIKSMRTGDVYNSLLQKMTLLQGPENRVDWGNGHVTTSHYMWGQEANCYSYLYTRILAADIWLSNFCSNPMSRDVSDTEK</sequence>
<comment type="similarity">
    <text evidence="6">Belongs to the peptidase M3 family.</text>
</comment>
<evidence type="ECO:0000256" key="3">
    <source>
        <dbReference type="ARBA" id="ARBA00022801"/>
    </source>
</evidence>
<dbReference type="GO" id="GO:0046872">
    <property type="term" value="F:metal ion binding"/>
    <property type="evidence" value="ECO:0007669"/>
    <property type="project" value="UniProtKB-UniRule"/>
</dbReference>
<dbReference type="GO" id="GO:0004222">
    <property type="term" value="F:metalloendopeptidase activity"/>
    <property type="evidence" value="ECO:0007669"/>
    <property type="project" value="InterPro"/>
</dbReference>
<protein>
    <recommendedName>
        <fullName evidence="7">Peptidase M3A/M3B catalytic domain-containing protein</fullName>
    </recommendedName>
</protein>
<dbReference type="InterPro" id="IPR001567">
    <property type="entry name" value="Pept_M3A_M3B_dom"/>
</dbReference>
<keyword evidence="9" id="KW-1185">Reference proteome</keyword>
<keyword evidence="4 6" id="KW-0862">Zinc</keyword>
<dbReference type="PANTHER" id="PTHR11804">
    <property type="entry name" value="PROTEASE M3 THIMET OLIGOPEPTIDASE-RELATED"/>
    <property type="match status" value="1"/>
</dbReference>
<keyword evidence="2 6" id="KW-0479">Metal-binding</keyword>
<dbReference type="Pfam" id="PF01432">
    <property type="entry name" value="Peptidase_M3"/>
    <property type="match status" value="1"/>
</dbReference>
<comment type="caution">
    <text evidence="8">The sequence shown here is derived from an EMBL/GenBank/DDBJ whole genome shotgun (WGS) entry which is preliminary data.</text>
</comment>
<dbReference type="InterPro" id="IPR045090">
    <property type="entry name" value="Pept_M3A_M3B"/>
</dbReference>
<dbReference type="STRING" id="60169.A0A1V6NFS3"/>
<dbReference type="GO" id="GO:0006508">
    <property type="term" value="P:proteolysis"/>
    <property type="evidence" value="ECO:0007669"/>
    <property type="project" value="UniProtKB-KW"/>
</dbReference>
<gene>
    <name evidence="8" type="ORF">PENPOL_c009G02092</name>
</gene>
<dbReference type="GO" id="GO:0005758">
    <property type="term" value="C:mitochondrial intermembrane space"/>
    <property type="evidence" value="ECO:0007669"/>
    <property type="project" value="TreeGrafter"/>
</dbReference>
<proteinExistence type="inferred from homology"/>
<evidence type="ECO:0000313" key="8">
    <source>
        <dbReference type="EMBL" id="OQD63608.1"/>
    </source>
</evidence>
<dbReference type="FunFam" id="3.40.390.10:FF:000074">
    <property type="entry name" value="Metalloprotease"/>
    <property type="match status" value="1"/>
</dbReference>
<reference evidence="9" key="1">
    <citation type="journal article" date="2017" name="Nat. Microbiol.">
        <title>Global analysis of biosynthetic gene clusters reveals vast potential of secondary metabolite production in Penicillium species.</title>
        <authorList>
            <person name="Nielsen J.C."/>
            <person name="Grijseels S."/>
            <person name="Prigent S."/>
            <person name="Ji B."/>
            <person name="Dainat J."/>
            <person name="Nielsen K.F."/>
            <person name="Frisvad J.C."/>
            <person name="Workman M."/>
            <person name="Nielsen J."/>
        </authorList>
    </citation>
    <scope>NUCLEOTIDE SEQUENCE [LARGE SCALE GENOMIC DNA]</scope>
    <source>
        <strain evidence="9">IBT 4502</strain>
    </source>
</reference>
<dbReference type="Gene3D" id="1.10.1370.40">
    <property type="match status" value="1"/>
</dbReference>
<keyword evidence="5 6" id="KW-0482">Metalloprotease</keyword>
<evidence type="ECO:0000256" key="1">
    <source>
        <dbReference type="ARBA" id="ARBA00022670"/>
    </source>
</evidence>
<evidence type="ECO:0000256" key="5">
    <source>
        <dbReference type="ARBA" id="ARBA00023049"/>
    </source>
</evidence>
<evidence type="ECO:0000256" key="4">
    <source>
        <dbReference type="ARBA" id="ARBA00022833"/>
    </source>
</evidence>
<dbReference type="PANTHER" id="PTHR11804:SF84">
    <property type="entry name" value="SACCHAROLYSIN"/>
    <property type="match status" value="1"/>
</dbReference>
<comment type="cofactor">
    <cofactor evidence="6">
        <name>Zn(2+)</name>
        <dbReference type="ChEBI" id="CHEBI:29105"/>
    </cofactor>
    <text evidence="6">Binds 1 zinc ion.</text>
</comment>
<accession>A0A1V6NFS3</accession>
<keyword evidence="3 6" id="KW-0378">Hydrolase</keyword>
<organism evidence="8 9">
    <name type="scientific">Penicillium polonicum</name>
    <dbReference type="NCBI Taxonomy" id="60169"/>
    <lineage>
        <taxon>Eukaryota</taxon>
        <taxon>Fungi</taxon>
        <taxon>Dikarya</taxon>
        <taxon>Ascomycota</taxon>
        <taxon>Pezizomycotina</taxon>
        <taxon>Eurotiomycetes</taxon>
        <taxon>Eurotiomycetidae</taxon>
        <taxon>Eurotiales</taxon>
        <taxon>Aspergillaceae</taxon>
        <taxon>Penicillium</taxon>
    </lineage>
</organism>
<dbReference type="SUPFAM" id="SSF55486">
    <property type="entry name" value="Metalloproteases ('zincins'), catalytic domain"/>
    <property type="match status" value="1"/>
</dbReference>
<dbReference type="Proteomes" id="UP000191408">
    <property type="component" value="Unassembled WGS sequence"/>
</dbReference>
<evidence type="ECO:0000256" key="2">
    <source>
        <dbReference type="ARBA" id="ARBA00022723"/>
    </source>
</evidence>
<dbReference type="Gene3D" id="1.20.1050.40">
    <property type="entry name" value="Endopeptidase. Chain P, domain 1"/>
    <property type="match status" value="1"/>
</dbReference>
<evidence type="ECO:0000259" key="7">
    <source>
        <dbReference type="Pfam" id="PF01432"/>
    </source>
</evidence>
<dbReference type="AlphaFoldDB" id="A0A1V6NFS3"/>
<keyword evidence="1 6" id="KW-0645">Protease</keyword>
<dbReference type="OrthoDB" id="534666at2759"/>
<dbReference type="EMBL" id="MDYM01000009">
    <property type="protein sequence ID" value="OQD63608.1"/>
    <property type="molecule type" value="Genomic_DNA"/>
</dbReference>
<feature type="domain" description="Peptidase M3A/M3B catalytic" evidence="7">
    <location>
        <begin position="85"/>
        <end position="386"/>
    </location>
</feature>